<evidence type="ECO:0000313" key="4">
    <source>
        <dbReference type="Proteomes" id="UP001162483"/>
    </source>
</evidence>
<evidence type="ECO:0000256" key="1">
    <source>
        <dbReference type="RuleBase" id="RU361155"/>
    </source>
</evidence>
<protein>
    <recommendedName>
        <fullName evidence="1">Sulfotransferase</fullName>
        <ecNumber evidence="1">2.8.2.-</ecNumber>
    </recommendedName>
</protein>
<keyword evidence="1" id="KW-0808">Transferase</keyword>
<feature type="domain" description="Sulfotransferase" evidence="2">
    <location>
        <begin position="45"/>
        <end position="353"/>
    </location>
</feature>
<reference evidence="3" key="1">
    <citation type="submission" date="2023-05" db="EMBL/GenBank/DDBJ databases">
        <authorList>
            <person name="Stuckert A."/>
        </authorList>
    </citation>
    <scope>NUCLEOTIDE SEQUENCE</scope>
</reference>
<accession>A0ABN9G3Q0</accession>
<organism evidence="3 4">
    <name type="scientific">Staurois parvus</name>
    <dbReference type="NCBI Taxonomy" id="386267"/>
    <lineage>
        <taxon>Eukaryota</taxon>
        <taxon>Metazoa</taxon>
        <taxon>Chordata</taxon>
        <taxon>Craniata</taxon>
        <taxon>Vertebrata</taxon>
        <taxon>Euteleostomi</taxon>
        <taxon>Amphibia</taxon>
        <taxon>Batrachia</taxon>
        <taxon>Anura</taxon>
        <taxon>Neobatrachia</taxon>
        <taxon>Ranoidea</taxon>
        <taxon>Ranidae</taxon>
        <taxon>Staurois</taxon>
    </lineage>
</organism>
<dbReference type="InterPro" id="IPR000863">
    <property type="entry name" value="Sulfotransferase_dom"/>
</dbReference>
<comment type="caution">
    <text evidence="3">The sequence shown here is derived from an EMBL/GenBank/DDBJ whole genome shotgun (WGS) entry which is preliminary data.</text>
</comment>
<evidence type="ECO:0000313" key="3">
    <source>
        <dbReference type="EMBL" id="CAI9604000.1"/>
    </source>
</evidence>
<sequence length="378" mass="44220">MPPHLKLVFCLFISLSFLSLSLFYFIKIPSFTYFQQSAAKNRPVHVLIVSSWRSGSSFLGQIFNHHNDVFYFFEPGRSIWMKLQDESSELLHFPLRDLLRSLFMCDVSPLHQYLANEGKHVSDLGFFEQSRAFCTPPACSSFMPSEDFDRAKCYHHCKNTLLDKMAEICKTYSHVVMKSVRIFDLSVLLPLFRDPALDLRILHLVRDPRAIALSRQSLDLEIDDKIVLKSEGNENITISMVMKKICKSQVDINNVANEAKVFRGRYMAIRHEDLSEEPLENVKKIYNFADLYLTKNLEQWLYNVTHEEVEDKDGIMTFSRNSSKVAQKWRTSLKFNFVKQIQKNCKEAMHLFGYRPVRSEKEQQHLPLDLINKEWSLE</sequence>
<name>A0ABN9G3Q0_9NEOB</name>
<dbReference type="Proteomes" id="UP001162483">
    <property type="component" value="Unassembled WGS sequence"/>
</dbReference>
<keyword evidence="4" id="KW-1185">Reference proteome</keyword>
<proteinExistence type="inferred from homology"/>
<gene>
    <name evidence="3" type="ORF">SPARVUS_LOCUS13403791</name>
</gene>
<dbReference type="Gene3D" id="3.40.50.300">
    <property type="entry name" value="P-loop containing nucleotide triphosphate hydrolases"/>
    <property type="match status" value="1"/>
</dbReference>
<dbReference type="EMBL" id="CATNWA010017912">
    <property type="protein sequence ID" value="CAI9604000.1"/>
    <property type="molecule type" value="Genomic_DNA"/>
</dbReference>
<dbReference type="SUPFAM" id="SSF52540">
    <property type="entry name" value="P-loop containing nucleoside triphosphate hydrolases"/>
    <property type="match status" value="1"/>
</dbReference>
<dbReference type="InterPro" id="IPR027417">
    <property type="entry name" value="P-loop_NTPase"/>
</dbReference>
<dbReference type="InterPro" id="IPR051135">
    <property type="entry name" value="Gal/GlcNAc/GalNAc_ST"/>
</dbReference>
<dbReference type="PANTHER" id="PTHR10704">
    <property type="entry name" value="CARBOHYDRATE SULFOTRANSFERASE"/>
    <property type="match status" value="1"/>
</dbReference>
<dbReference type="Pfam" id="PF00685">
    <property type="entry name" value="Sulfotransfer_1"/>
    <property type="match status" value="1"/>
</dbReference>
<evidence type="ECO:0000259" key="2">
    <source>
        <dbReference type="Pfam" id="PF00685"/>
    </source>
</evidence>
<comment type="similarity">
    <text evidence="1">Belongs to the sulfotransferase 1 family.</text>
</comment>
<dbReference type="PANTHER" id="PTHR10704:SF4">
    <property type="entry name" value="CARBOHYDRATE SULFOTRANSFERASE 6"/>
    <property type="match status" value="1"/>
</dbReference>
<dbReference type="EC" id="2.8.2.-" evidence="1"/>